<dbReference type="Pfam" id="PF01585">
    <property type="entry name" value="G-patch"/>
    <property type="match status" value="1"/>
</dbReference>
<dbReference type="Proteomes" id="UP000694388">
    <property type="component" value="Unplaced"/>
</dbReference>
<protein>
    <submittedName>
        <fullName evidence="3">NFKB repressing factor</fullName>
    </submittedName>
</protein>
<feature type="domain" description="R3H" evidence="2">
    <location>
        <begin position="501"/>
        <end position="565"/>
    </location>
</feature>
<evidence type="ECO:0000259" key="2">
    <source>
        <dbReference type="PROSITE" id="PS51061"/>
    </source>
</evidence>
<dbReference type="GeneTree" id="ENSGT00940000157256"/>
<reference evidence="3" key="2">
    <citation type="submission" date="2025-09" db="UniProtKB">
        <authorList>
            <consortium name="Ensembl"/>
        </authorList>
    </citation>
    <scope>IDENTIFICATION</scope>
</reference>
<dbReference type="InterPro" id="IPR000467">
    <property type="entry name" value="G_patch_dom"/>
</dbReference>
<dbReference type="InterPro" id="IPR051189">
    <property type="entry name" value="Splicing_assoc_domain"/>
</dbReference>
<dbReference type="Pfam" id="PF01424">
    <property type="entry name" value="R3H"/>
    <property type="match status" value="1"/>
</dbReference>
<dbReference type="InterPro" id="IPR001374">
    <property type="entry name" value="R3H_dom"/>
</dbReference>
<name>A0A8C4QS38_EPTBU</name>
<dbReference type="SMART" id="SM00443">
    <property type="entry name" value="G_patch"/>
    <property type="match status" value="1"/>
</dbReference>
<accession>A0A8C4QS38</accession>
<dbReference type="PROSITE" id="PS50174">
    <property type="entry name" value="G_PATCH"/>
    <property type="match status" value="1"/>
</dbReference>
<reference evidence="3" key="1">
    <citation type="submission" date="2025-08" db="UniProtKB">
        <authorList>
            <consortium name="Ensembl"/>
        </authorList>
    </citation>
    <scope>IDENTIFICATION</scope>
</reference>
<keyword evidence="4" id="KW-1185">Reference proteome</keyword>
<dbReference type="SMART" id="SM00393">
    <property type="entry name" value="R3H"/>
    <property type="match status" value="1"/>
</dbReference>
<dbReference type="Ensembl" id="ENSEBUT00000020355.1">
    <property type="protein sequence ID" value="ENSEBUP00000019778.1"/>
    <property type="gene ID" value="ENSEBUG00000012286.1"/>
</dbReference>
<dbReference type="InterPro" id="IPR036867">
    <property type="entry name" value="R3H_dom_sf"/>
</dbReference>
<evidence type="ECO:0000259" key="1">
    <source>
        <dbReference type="PROSITE" id="PS50174"/>
    </source>
</evidence>
<dbReference type="Pfam" id="PF26535">
    <property type="entry name" value="DSRM_CARF"/>
    <property type="match status" value="1"/>
</dbReference>
<proteinExistence type="predicted"/>
<evidence type="ECO:0000313" key="3">
    <source>
        <dbReference type="Ensembl" id="ENSEBUP00000019778.1"/>
    </source>
</evidence>
<dbReference type="InterPro" id="IPR058828">
    <property type="entry name" value="DSRM_CARF/NKRF"/>
</dbReference>
<dbReference type="OMA" id="RMSIEYK"/>
<dbReference type="AlphaFoldDB" id="A0A8C4QS38"/>
<sequence length="593" mass="66147">MVCLVPSAQKSLKLHPRLRFEAVRFVPATSTNSEVAPLHEDVAQSFGKIDKKDEVTCKTMVIESKEHGTTEFLSDGHKQRNFDTGYDLRSYSRQVEMDNVNPDPRHGVVPQLGSSKHSHLNCNPQTQEQGMELTAEVVQTRNAFYQRLYKAVYDWKMLSQFLPFSSCLPQRINHTELLTSAMQACKASPDYIFISLDQISSSELSDFCHLPSHGFICEVRCREVYLATGYSSSQDEARDSAMEEALRTFLGRGVYVQYIRRRSFLEHGVEVGDLVLNNTSVPCTNFLPALHIPFECLPNVDAEKQGQGACYSADYPATDYVIPKEPQDFVILENATDAISILTNSANFNNAALEFKIFRYGEPGLNCCKVLIRGVEVASFVGVGFVKKKAAELALSKLRLTQPTISISSFSNSSDDCCQITRKDIKQIASTVHDGGSNSSIKKLDIGSQILEDNLGKQMLRRMGWCGGGIGKKEGIVFPVQATRISGRQGLGSEQVAVKNKGMKSNMQQIIQQFLTAEDQQEIKFSNELTKAERKQLHFLASKHSLQSQSYGKGKKRFLVLRKKLKRDSMMKILLQQGSCGRYSLLQPGVAST</sequence>
<dbReference type="Gene3D" id="3.30.1370.50">
    <property type="entry name" value="R3H-like domain"/>
    <property type="match status" value="1"/>
</dbReference>
<evidence type="ECO:0000313" key="4">
    <source>
        <dbReference type="Proteomes" id="UP000694388"/>
    </source>
</evidence>
<dbReference type="GO" id="GO:0003676">
    <property type="term" value="F:nucleic acid binding"/>
    <property type="evidence" value="ECO:0007669"/>
    <property type="project" value="UniProtKB-UniRule"/>
</dbReference>
<organism evidence="3 4">
    <name type="scientific">Eptatretus burgeri</name>
    <name type="common">Inshore hagfish</name>
    <dbReference type="NCBI Taxonomy" id="7764"/>
    <lineage>
        <taxon>Eukaryota</taxon>
        <taxon>Metazoa</taxon>
        <taxon>Chordata</taxon>
        <taxon>Craniata</taxon>
        <taxon>Vertebrata</taxon>
        <taxon>Cyclostomata</taxon>
        <taxon>Myxini</taxon>
        <taxon>Myxiniformes</taxon>
        <taxon>Myxinidae</taxon>
        <taxon>Eptatretinae</taxon>
        <taxon>Eptatretus</taxon>
    </lineage>
</organism>
<dbReference type="SUPFAM" id="SSF82708">
    <property type="entry name" value="R3H domain"/>
    <property type="match status" value="1"/>
</dbReference>
<dbReference type="PANTHER" id="PTHR14195">
    <property type="entry name" value="G PATCH DOMAIN CONTAINING PROTEIN 2"/>
    <property type="match status" value="1"/>
</dbReference>
<feature type="domain" description="G-patch" evidence="1">
    <location>
        <begin position="452"/>
        <end position="496"/>
    </location>
</feature>
<dbReference type="PROSITE" id="PS51061">
    <property type="entry name" value="R3H"/>
    <property type="match status" value="1"/>
</dbReference>